<dbReference type="InterPro" id="IPR036178">
    <property type="entry name" value="Formintransfe-cycloase-like_sf"/>
</dbReference>
<reference evidence="2 3" key="1">
    <citation type="submission" date="2020-08" db="EMBL/GenBank/DDBJ databases">
        <title>Sequencing the genomes of 1000 actinobacteria strains.</title>
        <authorList>
            <person name="Klenk H.-P."/>
        </authorList>
    </citation>
    <scope>NUCLEOTIDE SEQUENCE [LARGE SCALE GENOMIC DNA]</scope>
    <source>
        <strain evidence="2 3">DSM 44230</strain>
    </source>
</reference>
<organism evidence="2 3">
    <name type="scientific">Crossiella cryophila</name>
    <dbReference type="NCBI Taxonomy" id="43355"/>
    <lineage>
        <taxon>Bacteria</taxon>
        <taxon>Bacillati</taxon>
        <taxon>Actinomycetota</taxon>
        <taxon>Actinomycetes</taxon>
        <taxon>Pseudonocardiales</taxon>
        <taxon>Pseudonocardiaceae</taxon>
        <taxon>Crossiella</taxon>
    </lineage>
</organism>
<dbReference type="Pfam" id="PF04961">
    <property type="entry name" value="FTCD_C"/>
    <property type="match status" value="1"/>
</dbReference>
<name>A0A7W7C615_9PSEU</name>
<dbReference type="InterPro" id="IPR007044">
    <property type="entry name" value="Cyclodeamin/CycHdrlase"/>
</dbReference>
<dbReference type="Proteomes" id="UP000533598">
    <property type="component" value="Unassembled WGS sequence"/>
</dbReference>
<sequence>MRTEQVEDWLSRLASAGPAPGGGAAAAMHAAMAAALVEMVCNFTVGRPNYAEHESLVRRVCEEATELRRQAVELADADARAFTAVTEAYKLSKDSEHDRMARAAAIQGALVMAAAVPVRTAEVASRVLELVERIIGRSNASVLSDLAVSASSAGAALASASVHVEVNRASINSPEVADRLGDAVARIEKAIESAHRISTDVRVRISRATPAAR</sequence>
<comment type="caution">
    <text evidence="2">The sequence shown here is derived from an EMBL/GenBank/DDBJ whole genome shotgun (WGS) entry which is preliminary data.</text>
</comment>
<gene>
    <name evidence="2" type="ORF">HNR67_001297</name>
</gene>
<dbReference type="EMBL" id="JACHMH010000001">
    <property type="protein sequence ID" value="MBB4675179.1"/>
    <property type="molecule type" value="Genomic_DNA"/>
</dbReference>
<protein>
    <submittedName>
        <fullName evidence="2">Formiminotetrahydrofolate cyclodeaminase</fullName>
    </submittedName>
</protein>
<dbReference type="RefSeq" id="WP_185001194.1">
    <property type="nucleotide sequence ID" value="NZ_BAAAUI010000026.1"/>
</dbReference>
<evidence type="ECO:0000313" key="2">
    <source>
        <dbReference type="EMBL" id="MBB4675179.1"/>
    </source>
</evidence>
<evidence type="ECO:0000259" key="1">
    <source>
        <dbReference type="Pfam" id="PF04961"/>
    </source>
</evidence>
<keyword evidence="3" id="KW-1185">Reference proteome</keyword>
<evidence type="ECO:0000313" key="3">
    <source>
        <dbReference type="Proteomes" id="UP000533598"/>
    </source>
</evidence>
<dbReference type="Gene3D" id="1.20.120.680">
    <property type="entry name" value="Formiminotetrahydrofolate cyclodeaminase monomer, up-and-down helical bundle"/>
    <property type="match status" value="1"/>
</dbReference>
<feature type="domain" description="Cyclodeaminase/cyclohydrolase" evidence="1">
    <location>
        <begin position="6"/>
        <end position="183"/>
    </location>
</feature>
<dbReference type="SUPFAM" id="SSF101262">
    <property type="entry name" value="Methenyltetrahydrofolate cyclohydrolase-like"/>
    <property type="match status" value="1"/>
</dbReference>
<proteinExistence type="predicted"/>
<accession>A0A7W7C615</accession>
<dbReference type="AlphaFoldDB" id="A0A7W7C615"/>
<dbReference type="GO" id="GO:0003824">
    <property type="term" value="F:catalytic activity"/>
    <property type="evidence" value="ECO:0007669"/>
    <property type="project" value="InterPro"/>
</dbReference>